<dbReference type="GO" id="GO:0005737">
    <property type="term" value="C:cytoplasm"/>
    <property type="evidence" value="ECO:0007669"/>
    <property type="project" value="TreeGrafter"/>
</dbReference>
<dbReference type="InterPro" id="IPR036134">
    <property type="entry name" value="Crypto/Photolyase_FAD-like_sf"/>
</dbReference>
<dbReference type="Proteomes" id="UP000184330">
    <property type="component" value="Unassembled WGS sequence"/>
</dbReference>
<evidence type="ECO:0000259" key="6">
    <source>
        <dbReference type="PROSITE" id="PS51645"/>
    </source>
</evidence>
<accession>A0A1L7WNR4</accession>
<sequence length="652" mass="74261">MPKPRVIYWFRTDLRLRDSPALKAALDLNPEAFWPVWTWDPHYVYRARVGVNRWQFLIDCQNDLSKSITKINEKSKLFLMREAPQTLFPKLFKAWKITHLVFEKDTDSYGRDRDTEVIRLAREAGVGVIFRSGRTLWDSDQLVEKNHGKPTMSISQVQTAGPKVGKIPRPIPAPKFLPDPGESNLDFEQNQPEVAPDFNSGSRKHEDKSYEKISGPHEDFTVPALEELGFPAATGPHRGGETIALEMLDKIIADEKYTATFEKPNTAPTAFEPQATTLLSPHLHFGSLSIREFYWRVQDVADNYSGKASRPPVSLTGQLLFRDMYFAAQASLGYSFGQTLYNSHCRFIPWHLPSKVNHETKTVIGEYHIDSPQAEEWLLRWKYGRTGFPWIDALMRQLCQEGWIHHLGRHAVACFLTRGGCYISWERGAEVFEEWLIDHETACNAGNWQWLSCTAFYAQFYRCYSPIAFPQKWDKEGKFVRRYVPELKGLDKKYIYEPWKAPIADQKKAGVKIEGDGKVEKEGVYPMPMFDFAERRTICLDGMKKAYKVGLYGDDPKVIDGTWRELFDDDVEGPTEGKSFEDAMGREAEGDDAKLREVPVGGDKNDGAVEEDKSGAKEKGGENKGGDATKGRKRKGVQGTLDGHVKKSKKKL</sequence>
<dbReference type="Gene3D" id="3.40.50.620">
    <property type="entry name" value="HUPs"/>
    <property type="match status" value="1"/>
</dbReference>
<dbReference type="STRING" id="576137.A0A1L7WNR4"/>
<keyword evidence="7" id="KW-0456">Lyase</keyword>
<dbReference type="OrthoDB" id="435881at2759"/>
<evidence type="ECO:0000313" key="7">
    <source>
        <dbReference type="EMBL" id="CZR54406.1"/>
    </source>
</evidence>
<evidence type="ECO:0000313" key="8">
    <source>
        <dbReference type="Proteomes" id="UP000184330"/>
    </source>
</evidence>
<dbReference type="SUPFAM" id="SSF52425">
    <property type="entry name" value="Cryptochrome/photolyase, N-terminal domain"/>
    <property type="match status" value="1"/>
</dbReference>
<dbReference type="PANTHER" id="PTHR11455:SF9">
    <property type="entry name" value="CRYPTOCHROME CIRCADIAN CLOCK 5 ISOFORM X1"/>
    <property type="match status" value="1"/>
</dbReference>
<feature type="region of interest" description="Disordered" evidence="5">
    <location>
        <begin position="568"/>
        <end position="652"/>
    </location>
</feature>
<organism evidence="7 8">
    <name type="scientific">Phialocephala subalpina</name>
    <dbReference type="NCBI Taxonomy" id="576137"/>
    <lineage>
        <taxon>Eukaryota</taxon>
        <taxon>Fungi</taxon>
        <taxon>Dikarya</taxon>
        <taxon>Ascomycota</taxon>
        <taxon>Pezizomycotina</taxon>
        <taxon>Leotiomycetes</taxon>
        <taxon>Helotiales</taxon>
        <taxon>Mollisiaceae</taxon>
        <taxon>Phialocephala</taxon>
        <taxon>Phialocephala fortinii species complex</taxon>
    </lineage>
</organism>
<evidence type="ECO:0000256" key="5">
    <source>
        <dbReference type="SAM" id="MobiDB-lite"/>
    </source>
</evidence>
<dbReference type="InterPro" id="IPR036155">
    <property type="entry name" value="Crypto/Photolyase_N_sf"/>
</dbReference>
<dbReference type="Gene3D" id="1.25.40.80">
    <property type="match status" value="1"/>
</dbReference>
<dbReference type="InterPro" id="IPR006050">
    <property type="entry name" value="DNA_photolyase_N"/>
</dbReference>
<comment type="similarity">
    <text evidence="1">Belongs to the DNA photolyase class-1 family.</text>
</comment>
<dbReference type="PANTHER" id="PTHR11455">
    <property type="entry name" value="CRYPTOCHROME"/>
    <property type="match status" value="1"/>
</dbReference>
<keyword evidence="2 4" id="KW-0285">Flavoprotein</keyword>
<dbReference type="InterPro" id="IPR002081">
    <property type="entry name" value="Cryptochrome/DNA_photolyase_1"/>
</dbReference>
<dbReference type="Gene3D" id="1.10.579.10">
    <property type="entry name" value="DNA Cyclobutane Dipyrimidine Photolyase, subunit A, domain 3"/>
    <property type="match status" value="1"/>
</dbReference>
<protein>
    <submittedName>
        <fullName evidence="7">Related to Deoxyribodipyrimidine photolyase</fullName>
    </submittedName>
</protein>
<comment type="cofactor">
    <cofactor evidence="4">
        <name>FAD</name>
        <dbReference type="ChEBI" id="CHEBI:57692"/>
    </cofactor>
    <text evidence="4">Binds 1 FAD per subunit.</text>
</comment>
<evidence type="ECO:0000256" key="1">
    <source>
        <dbReference type="ARBA" id="ARBA00005862"/>
    </source>
</evidence>
<feature type="binding site" evidence="4">
    <location>
        <begin position="276"/>
        <end position="280"/>
    </location>
    <ligand>
        <name>FAD</name>
        <dbReference type="ChEBI" id="CHEBI:57692"/>
    </ligand>
</feature>
<dbReference type="GO" id="GO:0005634">
    <property type="term" value="C:nucleus"/>
    <property type="evidence" value="ECO:0007669"/>
    <property type="project" value="TreeGrafter"/>
</dbReference>
<feature type="domain" description="Photolyase/cryptochrome alpha/beta" evidence="6">
    <location>
        <begin position="4"/>
        <end position="136"/>
    </location>
</feature>
<dbReference type="GO" id="GO:0032922">
    <property type="term" value="P:circadian regulation of gene expression"/>
    <property type="evidence" value="ECO:0007669"/>
    <property type="project" value="TreeGrafter"/>
</dbReference>
<evidence type="ECO:0000256" key="4">
    <source>
        <dbReference type="PIRSR" id="PIRSR602081-1"/>
    </source>
</evidence>
<feature type="compositionally biased region" description="Basic and acidic residues" evidence="5">
    <location>
        <begin position="578"/>
        <end position="630"/>
    </location>
</feature>
<dbReference type="EMBL" id="FJOG01000005">
    <property type="protein sequence ID" value="CZR54406.1"/>
    <property type="molecule type" value="Genomic_DNA"/>
</dbReference>
<reference evidence="7 8" key="1">
    <citation type="submission" date="2016-03" db="EMBL/GenBank/DDBJ databases">
        <authorList>
            <person name="Ploux O."/>
        </authorList>
    </citation>
    <scope>NUCLEOTIDE SEQUENCE [LARGE SCALE GENOMIC DNA]</scope>
    <source>
        <strain evidence="7 8">UAMH 11012</strain>
    </source>
</reference>
<proteinExistence type="inferred from homology"/>
<dbReference type="GO" id="GO:0003904">
    <property type="term" value="F:deoxyribodipyrimidine photo-lyase activity"/>
    <property type="evidence" value="ECO:0007669"/>
    <property type="project" value="TreeGrafter"/>
</dbReference>
<dbReference type="InterPro" id="IPR014729">
    <property type="entry name" value="Rossmann-like_a/b/a_fold"/>
</dbReference>
<name>A0A1L7WNR4_9HELO</name>
<dbReference type="Pfam" id="PF03441">
    <property type="entry name" value="FAD_binding_7"/>
    <property type="match status" value="1"/>
</dbReference>
<keyword evidence="3 4" id="KW-0274">FAD</keyword>
<gene>
    <name evidence="7" type="ORF">PAC_04290</name>
</gene>
<evidence type="ECO:0000256" key="2">
    <source>
        <dbReference type="ARBA" id="ARBA00022630"/>
    </source>
</evidence>
<dbReference type="InterPro" id="IPR005101">
    <property type="entry name" value="Cryptochr/Photolyase_FAD-bd"/>
</dbReference>
<dbReference type="GO" id="GO:0043153">
    <property type="term" value="P:entrainment of circadian clock by photoperiod"/>
    <property type="evidence" value="ECO:0007669"/>
    <property type="project" value="TreeGrafter"/>
</dbReference>
<dbReference type="PROSITE" id="PS51645">
    <property type="entry name" value="PHR_CRY_ALPHA_BETA"/>
    <property type="match status" value="1"/>
</dbReference>
<dbReference type="AlphaFoldDB" id="A0A1L7WNR4"/>
<evidence type="ECO:0000256" key="3">
    <source>
        <dbReference type="ARBA" id="ARBA00022827"/>
    </source>
</evidence>
<dbReference type="SUPFAM" id="SSF48173">
    <property type="entry name" value="Cryptochrome/photolyase FAD-binding domain"/>
    <property type="match status" value="1"/>
</dbReference>
<dbReference type="GO" id="GO:0071949">
    <property type="term" value="F:FAD binding"/>
    <property type="evidence" value="ECO:0007669"/>
    <property type="project" value="TreeGrafter"/>
</dbReference>
<dbReference type="GO" id="GO:0003677">
    <property type="term" value="F:DNA binding"/>
    <property type="evidence" value="ECO:0007669"/>
    <property type="project" value="TreeGrafter"/>
</dbReference>
<feature type="region of interest" description="Disordered" evidence="5">
    <location>
        <begin position="170"/>
        <end position="209"/>
    </location>
</feature>
<keyword evidence="8" id="KW-1185">Reference proteome</keyword>
<dbReference type="Pfam" id="PF00875">
    <property type="entry name" value="DNA_photolyase"/>
    <property type="match status" value="1"/>
</dbReference>